<dbReference type="KEGG" id="mrtj:KHC33_15580"/>
<dbReference type="PRINTS" id="PR00058">
    <property type="entry name" value="RIBOSOMALL5"/>
</dbReference>
<keyword evidence="8" id="KW-1185">Reference proteome</keyword>
<dbReference type="NCBIfam" id="NF006342">
    <property type="entry name" value="PRK08569.1"/>
    <property type="match status" value="1"/>
</dbReference>
<sequence length="175" mass="19161">MATGPRYFVAFRRRREGRTNYHARTKMVVATRPRMVVRKTNRHIICQIITAHMEGDRTHVAVNSSELRKFGYEGSLNNTPAAYLTGMLLAVRALKAGQEGAVLDIGLHRATRGARVFAALKGAVEAGFDIPHNEEILPADERCKGEHIAAYAPDRAANLPANVAATVDAIMGELN</sequence>
<dbReference type="RefSeq" id="WP_214419523.1">
    <property type="nucleotide sequence ID" value="NZ_CP075546.1"/>
</dbReference>
<proteinExistence type="inferred from homology"/>
<keyword evidence="3 6" id="KW-0694">RNA-binding</keyword>
<dbReference type="InterPro" id="IPR005485">
    <property type="entry name" value="Rbsml_uL18_euk_arch"/>
</dbReference>
<evidence type="ECO:0000256" key="3">
    <source>
        <dbReference type="ARBA" id="ARBA00022884"/>
    </source>
</evidence>
<organism evidence="7 8">
    <name type="scientific">Methanospirillum purgamenti</name>
    <dbReference type="NCBI Taxonomy" id="2834276"/>
    <lineage>
        <taxon>Archaea</taxon>
        <taxon>Methanobacteriati</taxon>
        <taxon>Methanobacteriota</taxon>
        <taxon>Stenosarchaea group</taxon>
        <taxon>Methanomicrobia</taxon>
        <taxon>Methanomicrobiales</taxon>
        <taxon>Methanospirillaceae</taxon>
        <taxon>Methanospirillum</taxon>
    </lineage>
</organism>
<dbReference type="Gene3D" id="3.30.420.100">
    <property type="match status" value="1"/>
</dbReference>
<evidence type="ECO:0000256" key="2">
    <source>
        <dbReference type="ARBA" id="ARBA00022730"/>
    </source>
</evidence>
<dbReference type="SUPFAM" id="SSF53137">
    <property type="entry name" value="Translational machinery components"/>
    <property type="match status" value="1"/>
</dbReference>
<name>A0A8E7B086_9EURY</name>
<comment type="subunit">
    <text evidence="6">Part of the 50S ribosomal subunit. Contacts the 5S and 23S rRNAs.</text>
</comment>
<dbReference type="PANTHER" id="PTHR23410:SF12">
    <property type="entry name" value="LARGE RIBOSOMAL SUBUNIT PROTEIN UL18"/>
    <property type="match status" value="1"/>
</dbReference>
<accession>A0A8E7B086</accession>
<evidence type="ECO:0000256" key="6">
    <source>
        <dbReference type="HAMAP-Rule" id="MF_01337"/>
    </source>
</evidence>
<comment type="function">
    <text evidence="6">This is one of the proteins that bind and probably mediate the attachment of the 5S RNA into the large ribosomal subunit, where it forms part of the central protuberance.</text>
</comment>
<dbReference type="Pfam" id="PF17144">
    <property type="entry name" value="Ribosomal_L5e"/>
    <property type="match status" value="2"/>
</dbReference>
<dbReference type="GeneID" id="65567346"/>
<evidence type="ECO:0000313" key="7">
    <source>
        <dbReference type="EMBL" id="QVV88718.1"/>
    </source>
</evidence>
<keyword evidence="5 6" id="KW-0687">Ribonucleoprotein</keyword>
<keyword evidence="2 6" id="KW-0699">rRNA-binding</keyword>
<gene>
    <name evidence="6" type="primary">rpl18</name>
    <name evidence="7" type="ORF">KHC33_15580</name>
</gene>
<dbReference type="EMBL" id="CP075546">
    <property type="protein sequence ID" value="QVV88718.1"/>
    <property type="molecule type" value="Genomic_DNA"/>
</dbReference>
<dbReference type="InterPro" id="IPR057267">
    <property type="entry name" value="Rbsml_uL18_arch"/>
</dbReference>
<dbReference type="AlphaFoldDB" id="A0A8E7B086"/>
<dbReference type="GO" id="GO:0022625">
    <property type="term" value="C:cytosolic large ribosomal subunit"/>
    <property type="evidence" value="ECO:0007669"/>
    <property type="project" value="TreeGrafter"/>
</dbReference>
<dbReference type="GO" id="GO:0000027">
    <property type="term" value="P:ribosomal large subunit assembly"/>
    <property type="evidence" value="ECO:0007669"/>
    <property type="project" value="TreeGrafter"/>
</dbReference>
<evidence type="ECO:0000256" key="4">
    <source>
        <dbReference type="ARBA" id="ARBA00022980"/>
    </source>
</evidence>
<dbReference type="GO" id="GO:0006412">
    <property type="term" value="P:translation"/>
    <property type="evidence" value="ECO:0007669"/>
    <property type="project" value="UniProtKB-UniRule"/>
</dbReference>
<dbReference type="GO" id="GO:0008097">
    <property type="term" value="F:5S rRNA binding"/>
    <property type="evidence" value="ECO:0007669"/>
    <property type="project" value="InterPro"/>
</dbReference>
<dbReference type="GO" id="GO:0003735">
    <property type="term" value="F:structural constituent of ribosome"/>
    <property type="evidence" value="ECO:0007669"/>
    <property type="project" value="InterPro"/>
</dbReference>
<dbReference type="InterPro" id="IPR057268">
    <property type="entry name" value="Ribosomal_L18"/>
</dbReference>
<comment type="similarity">
    <text evidence="1 6">Belongs to the universal ribosomal protein uL18 family.</text>
</comment>
<dbReference type="Proteomes" id="UP000680656">
    <property type="component" value="Chromosome"/>
</dbReference>
<dbReference type="PANTHER" id="PTHR23410">
    <property type="entry name" value="RIBOSOMAL PROTEIN L5-RELATED"/>
    <property type="match status" value="1"/>
</dbReference>
<reference evidence="7 8" key="1">
    <citation type="submission" date="2021-05" db="EMBL/GenBank/DDBJ databases">
        <title>A novel Methanospirillum isolate from a pyrite-forming mixed culture.</title>
        <authorList>
            <person name="Bunk B."/>
            <person name="Sproer C."/>
            <person name="Spring S."/>
            <person name="Pester M."/>
        </authorList>
    </citation>
    <scope>NUCLEOTIDE SEQUENCE [LARGE SCALE GENOMIC DNA]</scope>
    <source>
        <strain evidence="7 8">J.3.6.1-F.2.7.3</strain>
    </source>
</reference>
<dbReference type="CDD" id="cd00432">
    <property type="entry name" value="Ribosomal_L18_L5e"/>
    <property type="match status" value="1"/>
</dbReference>
<evidence type="ECO:0000256" key="5">
    <source>
        <dbReference type="ARBA" id="ARBA00023274"/>
    </source>
</evidence>
<evidence type="ECO:0000313" key="8">
    <source>
        <dbReference type="Proteomes" id="UP000680656"/>
    </source>
</evidence>
<protein>
    <recommendedName>
        <fullName evidence="6">Large ribosomal subunit protein uL18</fullName>
    </recommendedName>
</protein>
<keyword evidence="4 6" id="KW-0689">Ribosomal protein</keyword>
<evidence type="ECO:0000256" key="1">
    <source>
        <dbReference type="ARBA" id="ARBA00007116"/>
    </source>
</evidence>
<dbReference type="HAMAP" id="MF_01337_A">
    <property type="entry name" value="Ribosomal_uL18_A"/>
    <property type="match status" value="1"/>
</dbReference>